<keyword evidence="4 11" id="KW-0812">Transmembrane</keyword>
<comment type="similarity">
    <text evidence="2 10">Belongs to the ROT1 family.</text>
</comment>
<evidence type="ECO:0000313" key="14">
    <source>
        <dbReference type="Proteomes" id="UP000799776"/>
    </source>
</evidence>
<dbReference type="Pfam" id="PF10681">
    <property type="entry name" value="Rot1"/>
    <property type="match status" value="1"/>
</dbReference>
<evidence type="ECO:0000256" key="11">
    <source>
        <dbReference type="SAM" id="Phobius"/>
    </source>
</evidence>
<keyword evidence="6 10" id="KW-0256">Endoplasmic reticulum</keyword>
<comment type="subcellular location">
    <subcellularLocation>
        <location evidence="1">Endoplasmic reticulum membrane</location>
        <topology evidence="1">Single-pass type I membrane protein</topology>
    </subcellularLocation>
</comment>
<comment type="caution">
    <text evidence="13">The sequence shown here is derived from an EMBL/GenBank/DDBJ whole genome shotgun (WGS) entry which is preliminary data.</text>
</comment>
<dbReference type="InterPro" id="IPR019623">
    <property type="entry name" value="Rot1"/>
</dbReference>
<name>A0A9P4I149_9PEZI</name>
<dbReference type="Proteomes" id="UP000799776">
    <property type="component" value="Unassembled WGS sequence"/>
</dbReference>
<keyword evidence="5 12" id="KW-0732">Signal</keyword>
<dbReference type="PANTHER" id="PTHR28090">
    <property type="entry name" value="PROTEIN ROT1"/>
    <property type="match status" value="1"/>
</dbReference>
<dbReference type="GO" id="GO:0051082">
    <property type="term" value="F:unfolded protein binding"/>
    <property type="evidence" value="ECO:0007669"/>
    <property type="project" value="TreeGrafter"/>
</dbReference>
<dbReference type="GO" id="GO:0006458">
    <property type="term" value="P:'de novo' protein folding"/>
    <property type="evidence" value="ECO:0007669"/>
    <property type="project" value="InterPro"/>
</dbReference>
<dbReference type="EMBL" id="ML978711">
    <property type="protein sequence ID" value="KAF2091578.1"/>
    <property type="molecule type" value="Genomic_DNA"/>
</dbReference>
<evidence type="ECO:0000256" key="10">
    <source>
        <dbReference type="PIRNR" id="PIRNR017290"/>
    </source>
</evidence>
<reference evidence="13" key="1">
    <citation type="journal article" date="2020" name="Stud. Mycol.">
        <title>101 Dothideomycetes genomes: a test case for predicting lifestyles and emergence of pathogens.</title>
        <authorList>
            <person name="Haridas S."/>
            <person name="Albert R."/>
            <person name="Binder M."/>
            <person name="Bloem J."/>
            <person name="Labutti K."/>
            <person name="Salamov A."/>
            <person name="Andreopoulos B."/>
            <person name="Baker S."/>
            <person name="Barry K."/>
            <person name="Bills G."/>
            <person name="Bluhm B."/>
            <person name="Cannon C."/>
            <person name="Castanera R."/>
            <person name="Culley D."/>
            <person name="Daum C."/>
            <person name="Ezra D."/>
            <person name="Gonzalez J."/>
            <person name="Henrissat B."/>
            <person name="Kuo A."/>
            <person name="Liang C."/>
            <person name="Lipzen A."/>
            <person name="Lutzoni F."/>
            <person name="Magnuson J."/>
            <person name="Mondo S."/>
            <person name="Nolan M."/>
            <person name="Ohm R."/>
            <person name="Pangilinan J."/>
            <person name="Park H.-J."/>
            <person name="Ramirez L."/>
            <person name="Alfaro M."/>
            <person name="Sun H."/>
            <person name="Tritt A."/>
            <person name="Yoshinaga Y."/>
            <person name="Zwiers L.-H."/>
            <person name="Turgeon B."/>
            <person name="Goodwin S."/>
            <person name="Spatafora J."/>
            <person name="Crous P."/>
            <person name="Grigoriev I."/>
        </authorList>
    </citation>
    <scope>NUCLEOTIDE SEQUENCE</scope>
    <source>
        <strain evidence="13">CBS 121410</strain>
    </source>
</reference>
<gene>
    <name evidence="13" type="ORF">K490DRAFT_31253</name>
</gene>
<feature type="signal peptide" evidence="12">
    <location>
        <begin position="1"/>
        <end position="16"/>
    </location>
</feature>
<evidence type="ECO:0000256" key="2">
    <source>
        <dbReference type="ARBA" id="ARBA00007149"/>
    </source>
</evidence>
<organism evidence="13 14">
    <name type="scientific">Saccharata proteae CBS 121410</name>
    <dbReference type="NCBI Taxonomy" id="1314787"/>
    <lineage>
        <taxon>Eukaryota</taxon>
        <taxon>Fungi</taxon>
        <taxon>Dikarya</taxon>
        <taxon>Ascomycota</taxon>
        <taxon>Pezizomycotina</taxon>
        <taxon>Dothideomycetes</taxon>
        <taxon>Dothideomycetes incertae sedis</taxon>
        <taxon>Botryosphaeriales</taxon>
        <taxon>Saccharataceae</taxon>
        <taxon>Saccharata</taxon>
    </lineage>
</organism>
<evidence type="ECO:0000256" key="6">
    <source>
        <dbReference type="ARBA" id="ARBA00022824"/>
    </source>
</evidence>
<evidence type="ECO:0000256" key="8">
    <source>
        <dbReference type="ARBA" id="ARBA00023136"/>
    </source>
</evidence>
<dbReference type="PANTHER" id="PTHR28090:SF1">
    <property type="entry name" value="PROTEIN ROT1"/>
    <property type="match status" value="1"/>
</dbReference>
<feature type="transmembrane region" description="Helical" evidence="11">
    <location>
        <begin position="227"/>
        <end position="244"/>
    </location>
</feature>
<evidence type="ECO:0000256" key="12">
    <source>
        <dbReference type="SAM" id="SignalP"/>
    </source>
</evidence>
<sequence>MLVPTVLLAGAGLAVAQGILDSQLYGTWSSKSNKTLTGPGFYDPVADKMIEPTLPGISYSFTSDGYFEEAYYRALSNPTNPACPRGIMQWQHGTFVKSASGSLELTPISVDGRQLLSDPCNYDAGVYTRYNQSETFKRYEISTDAYHNILKLILYEYNGAPMQPLYLAYSPPEMLPTTTLNPTVSSTAGAKSTGGSKVKRAVSDEIGTPLKRTVLGTKPDRINADHWWWFGVAMTGVGGLLYICF</sequence>
<evidence type="ECO:0000256" key="7">
    <source>
        <dbReference type="ARBA" id="ARBA00022989"/>
    </source>
</evidence>
<dbReference type="GO" id="GO:0005789">
    <property type="term" value="C:endoplasmic reticulum membrane"/>
    <property type="evidence" value="ECO:0007669"/>
    <property type="project" value="UniProtKB-SubCell"/>
</dbReference>
<evidence type="ECO:0000256" key="1">
    <source>
        <dbReference type="ARBA" id="ARBA00004115"/>
    </source>
</evidence>
<keyword evidence="8 10" id="KW-0472">Membrane</keyword>
<evidence type="ECO:0000256" key="4">
    <source>
        <dbReference type="ARBA" id="ARBA00022692"/>
    </source>
</evidence>
<evidence type="ECO:0000256" key="5">
    <source>
        <dbReference type="ARBA" id="ARBA00022729"/>
    </source>
</evidence>
<keyword evidence="14" id="KW-1185">Reference proteome</keyword>
<protein>
    <recommendedName>
        <fullName evidence="3 10">Protein ROT1</fullName>
    </recommendedName>
</protein>
<evidence type="ECO:0000256" key="9">
    <source>
        <dbReference type="ARBA" id="ARBA00024969"/>
    </source>
</evidence>
<proteinExistence type="inferred from homology"/>
<accession>A0A9P4I149</accession>
<dbReference type="PIRSF" id="PIRSF017290">
    <property type="entry name" value="ROT1_prd"/>
    <property type="match status" value="1"/>
</dbReference>
<comment type="function">
    <text evidence="9 10">Required for normal levels of the cell wall 1,6-beta-glucan. Involved in a protein folding machinery chaperoning proteins acting in various physiological processes including cell wall synthesis and lysis of autophagic bodies.</text>
</comment>
<evidence type="ECO:0000256" key="3">
    <source>
        <dbReference type="ARBA" id="ARBA00017291"/>
    </source>
</evidence>
<dbReference type="OrthoDB" id="5327821at2759"/>
<feature type="chain" id="PRO_5040227731" description="Protein ROT1" evidence="12">
    <location>
        <begin position="17"/>
        <end position="245"/>
    </location>
</feature>
<keyword evidence="7 11" id="KW-1133">Transmembrane helix</keyword>
<dbReference type="AlphaFoldDB" id="A0A9P4I149"/>
<evidence type="ECO:0000313" key="13">
    <source>
        <dbReference type="EMBL" id="KAF2091578.1"/>
    </source>
</evidence>